<dbReference type="Proteomes" id="UP000006695">
    <property type="component" value="Chromosome"/>
</dbReference>
<dbReference type="EMBL" id="CP000698">
    <property type="protein sequence ID" value="ABQ26372.1"/>
    <property type="molecule type" value="Genomic_DNA"/>
</dbReference>
<keyword evidence="10" id="KW-1185">Reference proteome</keyword>
<dbReference type="Pfam" id="PF00383">
    <property type="entry name" value="dCMP_cyt_deam_1"/>
    <property type="match status" value="1"/>
</dbReference>
<dbReference type="PIRSF" id="PIRSF006019">
    <property type="entry name" value="dCMP_deaminase"/>
    <property type="match status" value="1"/>
</dbReference>
<dbReference type="PROSITE" id="PS51747">
    <property type="entry name" value="CYT_DCMP_DEAMINASES_2"/>
    <property type="match status" value="1"/>
</dbReference>
<protein>
    <submittedName>
        <fullName evidence="9">dCMP deaminase</fullName>
        <ecNumber evidence="9">3.5.4.12</ecNumber>
    </submittedName>
</protein>
<dbReference type="AlphaFoldDB" id="A5G3K4"/>
<dbReference type="InterPro" id="IPR016192">
    <property type="entry name" value="APOBEC/CMP_deaminase_Zn-bd"/>
</dbReference>
<dbReference type="OrthoDB" id="9788517at2"/>
<organism evidence="9 10">
    <name type="scientific">Geotalea uraniireducens (strain Rf4)</name>
    <name type="common">Geobacter uraniireducens</name>
    <dbReference type="NCBI Taxonomy" id="351605"/>
    <lineage>
        <taxon>Bacteria</taxon>
        <taxon>Pseudomonadati</taxon>
        <taxon>Thermodesulfobacteriota</taxon>
        <taxon>Desulfuromonadia</taxon>
        <taxon>Geobacterales</taxon>
        <taxon>Geobacteraceae</taxon>
        <taxon>Geotalea</taxon>
    </lineage>
</organism>
<dbReference type="InterPro" id="IPR002125">
    <property type="entry name" value="CMP_dCMP_dom"/>
</dbReference>
<accession>A5G3K4</accession>
<gene>
    <name evidence="9" type="ordered locus">Gura_2185</name>
</gene>
<dbReference type="SUPFAM" id="SSF53927">
    <property type="entry name" value="Cytidine deaminase-like"/>
    <property type="match status" value="1"/>
</dbReference>
<feature type="binding site" evidence="7">
    <location>
        <position position="109"/>
    </location>
    <ligand>
        <name>Zn(2+)</name>
        <dbReference type="ChEBI" id="CHEBI:29105"/>
        <note>catalytic</note>
    </ligand>
</feature>
<dbReference type="PANTHER" id="PTHR11086:SF18">
    <property type="entry name" value="DEOXYCYTIDYLATE DEAMINASE"/>
    <property type="match status" value="1"/>
</dbReference>
<keyword evidence="5 7" id="KW-0862">Zinc</keyword>
<dbReference type="CDD" id="cd01286">
    <property type="entry name" value="deoxycytidylate_deaminase"/>
    <property type="match status" value="1"/>
</dbReference>
<dbReference type="PANTHER" id="PTHR11086">
    <property type="entry name" value="DEOXYCYTIDYLATE DEAMINASE-RELATED"/>
    <property type="match status" value="1"/>
</dbReference>
<evidence type="ECO:0000256" key="4">
    <source>
        <dbReference type="ARBA" id="ARBA00022801"/>
    </source>
</evidence>
<dbReference type="PROSITE" id="PS00903">
    <property type="entry name" value="CYT_DCMP_DEAMINASES_1"/>
    <property type="match status" value="1"/>
</dbReference>
<evidence type="ECO:0000256" key="1">
    <source>
        <dbReference type="ARBA" id="ARBA00001947"/>
    </source>
</evidence>
<dbReference type="InterPro" id="IPR016473">
    <property type="entry name" value="dCMP_deaminase"/>
</dbReference>
<dbReference type="HOGENOM" id="CLU_047993_2_3_7"/>
<evidence type="ECO:0000256" key="5">
    <source>
        <dbReference type="ARBA" id="ARBA00022833"/>
    </source>
</evidence>
<dbReference type="GO" id="GO:0004132">
    <property type="term" value="F:dCMP deaminase activity"/>
    <property type="evidence" value="ECO:0007669"/>
    <property type="project" value="UniProtKB-EC"/>
</dbReference>
<evidence type="ECO:0000313" key="10">
    <source>
        <dbReference type="Proteomes" id="UP000006695"/>
    </source>
</evidence>
<dbReference type="EC" id="3.5.4.12" evidence="9"/>
<dbReference type="InterPro" id="IPR016193">
    <property type="entry name" value="Cytidine_deaminase-like"/>
</dbReference>
<evidence type="ECO:0000256" key="7">
    <source>
        <dbReference type="PIRSR" id="PIRSR006019-2"/>
    </source>
</evidence>
<dbReference type="RefSeq" id="WP_011939071.1">
    <property type="nucleotide sequence ID" value="NC_009483.1"/>
</dbReference>
<evidence type="ECO:0000313" key="9">
    <source>
        <dbReference type="EMBL" id="ABQ26372.1"/>
    </source>
</evidence>
<dbReference type="Gene3D" id="3.40.140.10">
    <property type="entry name" value="Cytidine Deaminase, domain 2"/>
    <property type="match status" value="1"/>
</dbReference>
<dbReference type="KEGG" id="gur:Gura_2185"/>
<evidence type="ECO:0000259" key="8">
    <source>
        <dbReference type="PROSITE" id="PS51747"/>
    </source>
</evidence>
<feature type="binding site" evidence="7">
    <location>
        <position position="106"/>
    </location>
    <ligand>
        <name>Zn(2+)</name>
        <dbReference type="ChEBI" id="CHEBI:29105"/>
        <note>catalytic</note>
    </ligand>
</feature>
<dbReference type="GO" id="GO:0006220">
    <property type="term" value="P:pyrimidine nucleotide metabolic process"/>
    <property type="evidence" value="ECO:0007669"/>
    <property type="project" value="InterPro"/>
</dbReference>
<dbReference type="STRING" id="351605.Gura_2185"/>
<comment type="similarity">
    <text evidence="2">Belongs to the cytidine and deoxycytidylate deaminase family.</text>
</comment>
<feature type="active site" description="Proton donor" evidence="6">
    <location>
        <position position="80"/>
    </location>
</feature>
<name>A5G3K4_GEOUR</name>
<dbReference type="GO" id="GO:0005737">
    <property type="term" value="C:cytoplasm"/>
    <property type="evidence" value="ECO:0007669"/>
    <property type="project" value="TreeGrafter"/>
</dbReference>
<feature type="domain" description="CMP/dCMP-type deaminase" evidence="8">
    <location>
        <begin position="5"/>
        <end position="143"/>
    </location>
</feature>
<feature type="binding site" evidence="7">
    <location>
        <position position="78"/>
    </location>
    <ligand>
        <name>Zn(2+)</name>
        <dbReference type="ChEBI" id="CHEBI:29105"/>
        <note>catalytic</note>
    </ligand>
</feature>
<dbReference type="InterPro" id="IPR015517">
    <property type="entry name" value="dCMP_deaminase-rel"/>
</dbReference>
<keyword evidence="4 9" id="KW-0378">Hydrolase</keyword>
<evidence type="ECO:0000256" key="2">
    <source>
        <dbReference type="ARBA" id="ARBA00006576"/>
    </source>
</evidence>
<dbReference type="GO" id="GO:0008270">
    <property type="term" value="F:zinc ion binding"/>
    <property type="evidence" value="ECO:0007669"/>
    <property type="project" value="InterPro"/>
</dbReference>
<sequence length="156" mass="17289">MSRPSWDEYFMEITHLVAKRSTCLRRQVGAVIVKDKNILATGYNGAPSGVSHCLDVGCLREKLNIPSGERHELCRGLHAEQNAIIQAAKHGTTIDGSTLYCTTLPCIICSKMVINAGIKRIVYEVGYPDQLAEEMIKESGVVIDRFPEKISQVEEL</sequence>
<reference evidence="9 10" key="1">
    <citation type="submission" date="2007-05" db="EMBL/GenBank/DDBJ databases">
        <title>Complete sequence of Geobacter uraniireducens Rf4.</title>
        <authorList>
            <consortium name="US DOE Joint Genome Institute"/>
            <person name="Copeland A."/>
            <person name="Lucas S."/>
            <person name="Lapidus A."/>
            <person name="Barry K."/>
            <person name="Detter J.C."/>
            <person name="Glavina del Rio T."/>
            <person name="Hammon N."/>
            <person name="Israni S."/>
            <person name="Dalin E."/>
            <person name="Tice H."/>
            <person name="Pitluck S."/>
            <person name="Chertkov O."/>
            <person name="Brettin T."/>
            <person name="Bruce D."/>
            <person name="Han C."/>
            <person name="Schmutz J."/>
            <person name="Larimer F."/>
            <person name="Land M."/>
            <person name="Hauser L."/>
            <person name="Kyrpides N."/>
            <person name="Mikhailova N."/>
            <person name="Shelobolina E."/>
            <person name="Aklujkar M."/>
            <person name="Lovley D."/>
            <person name="Richardson P."/>
        </authorList>
    </citation>
    <scope>NUCLEOTIDE SEQUENCE [LARGE SCALE GENOMIC DNA]</scope>
    <source>
        <strain evidence="9 10">Rf4</strain>
    </source>
</reference>
<dbReference type="InterPro" id="IPR035105">
    <property type="entry name" value="Deoxycytidylate_deaminase_dom"/>
</dbReference>
<keyword evidence="3 7" id="KW-0479">Metal-binding</keyword>
<evidence type="ECO:0000256" key="6">
    <source>
        <dbReference type="PIRSR" id="PIRSR006019-1"/>
    </source>
</evidence>
<evidence type="ECO:0000256" key="3">
    <source>
        <dbReference type="ARBA" id="ARBA00022723"/>
    </source>
</evidence>
<proteinExistence type="inferred from homology"/>
<comment type="cofactor">
    <cofactor evidence="1 7">
        <name>Zn(2+)</name>
        <dbReference type="ChEBI" id="CHEBI:29105"/>
    </cofactor>
</comment>